<dbReference type="InterPro" id="IPR050781">
    <property type="entry name" value="CWC22_splicing_factor"/>
</dbReference>
<dbReference type="InterPro" id="IPR016024">
    <property type="entry name" value="ARM-type_fold"/>
</dbReference>
<feature type="region of interest" description="Disordered" evidence="4">
    <location>
        <begin position="581"/>
        <end position="604"/>
    </location>
</feature>
<evidence type="ECO:0000259" key="5">
    <source>
        <dbReference type="PROSITE" id="PS51366"/>
    </source>
</evidence>
<evidence type="ECO:0000256" key="4">
    <source>
        <dbReference type="SAM" id="MobiDB-lite"/>
    </source>
</evidence>
<evidence type="ECO:0000256" key="1">
    <source>
        <dbReference type="ARBA" id="ARBA00004604"/>
    </source>
</evidence>
<evidence type="ECO:0000313" key="7">
    <source>
        <dbReference type="Proteomes" id="UP001172684"/>
    </source>
</evidence>
<dbReference type="InterPro" id="IPR003890">
    <property type="entry name" value="MIF4G-like_typ-3"/>
</dbReference>
<comment type="caution">
    <text evidence="6">The sequence shown here is derived from an EMBL/GenBank/DDBJ whole genome shotgun (WGS) entry which is preliminary data.</text>
</comment>
<comment type="similarity">
    <text evidence="2">Belongs to the CWC22 family.</text>
</comment>
<protein>
    <submittedName>
        <fullName evidence="6">Suppressor of glycerol defect</fullName>
    </submittedName>
</protein>
<evidence type="ECO:0000256" key="3">
    <source>
        <dbReference type="ARBA" id="ARBA00023242"/>
    </source>
</evidence>
<comment type="subcellular location">
    <subcellularLocation>
        <location evidence="1">Nucleus</location>
        <location evidence="1">Nucleolus</location>
    </subcellularLocation>
</comment>
<evidence type="ECO:0000256" key="2">
    <source>
        <dbReference type="ARBA" id="ARBA00006856"/>
    </source>
</evidence>
<feature type="region of interest" description="Disordered" evidence="4">
    <location>
        <begin position="1"/>
        <end position="140"/>
    </location>
</feature>
<feature type="compositionally biased region" description="Acidic residues" evidence="4">
    <location>
        <begin position="260"/>
        <end position="277"/>
    </location>
</feature>
<feature type="domain" description="MI" evidence="5">
    <location>
        <begin position="628"/>
        <end position="760"/>
    </location>
</feature>
<name>A0ABQ9P1K4_9PEZI</name>
<dbReference type="SMART" id="SM00544">
    <property type="entry name" value="MA3"/>
    <property type="match status" value="1"/>
</dbReference>
<feature type="region of interest" description="Disordered" evidence="4">
    <location>
        <begin position="171"/>
        <end position="314"/>
    </location>
</feature>
<gene>
    <name evidence="6" type="primary">SGD1</name>
    <name evidence="6" type="ORF">H2201_002094</name>
</gene>
<evidence type="ECO:0000313" key="6">
    <source>
        <dbReference type="EMBL" id="KAJ9667908.1"/>
    </source>
</evidence>
<dbReference type="SUPFAM" id="SSF48371">
    <property type="entry name" value="ARM repeat"/>
    <property type="match status" value="1"/>
</dbReference>
<dbReference type="Pfam" id="PF02847">
    <property type="entry name" value="MA3"/>
    <property type="match status" value="1"/>
</dbReference>
<dbReference type="PANTHER" id="PTHR18034:SF4">
    <property type="entry name" value="NUCLEOLAR MIF4G DOMAIN-CONTAINING PROTEIN 1"/>
    <property type="match status" value="1"/>
</dbReference>
<dbReference type="Gene3D" id="1.25.40.180">
    <property type="match status" value="1"/>
</dbReference>
<feature type="compositionally biased region" description="Basic residues" evidence="4">
    <location>
        <begin position="49"/>
        <end position="60"/>
    </location>
</feature>
<keyword evidence="7" id="KW-1185">Reference proteome</keyword>
<dbReference type="EMBL" id="JAPDRL010000010">
    <property type="protein sequence ID" value="KAJ9667908.1"/>
    <property type="molecule type" value="Genomic_DNA"/>
</dbReference>
<dbReference type="PROSITE" id="PS51366">
    <property type="entry name" value="MI"/>
    <property type="match status" value="1"/>
</dbReference>
<dbReference type="SMART" id="SM00543">
    <property type="entry name" value="MIF4G"/>
    <property type="match status" value="1"/>
</dbReference>
<accession>A0ABQ9P1K4</accession>
<dbReference type="Pfam" id="PF02854">
    <property type="entry name" value="MIF4G"/>
    <property type="match status" value="1"/>
</dbReference>
<feature type="compositionally biased region" description="Acidic residues" evidence="4">
    <location>
        <begin position="66"/>
        <end position="82"/>
    </location>
</feature>
<reference evidence="6" key="1">
    <citation type="submission" date="2022-10" db="EMBL/GenBank/DDBJ databases">
        <title>Culturing micro-colonial fungi from biological soil crusts in the Mojave desert and describing Neophaeococcomyces mojavensis, and introducing the new genera and species Taxawa tesnikishii.</title>
        <authorList>
            <person name="Kurbessoian T."/>
            <person name="Stajich J.E."/>
        </authorList>
    </citation>
    <scope>NUCLEOTIDE SEQUENCE</scope>
    <source>
        <strain evidence="6">TK_1</strain>
    </source>
</reference>
<keyword evidence="3" id="KW-0539">Nucleus</keyword>
<feature type="compositionally biased region" description="Polar residues" evidence="4">
    <location>
        <begin position="581"/>
        <end position="594"/>
    </location>
</feature>
<sequence>MRHQTYRGPKLPSALLGQIGDAKGTGRKGSGRNAPGGRKERRKAERVQKKTQRRQPRVTKTRREPVEEDSEDFEGFEEDDDPSLPLRPQPGRQKLETQQPKSILKRTQKADPETKARGRLSVSPEPRISRGVRDKLAEDDAEIAALEKRLGLKSKKLPKSFEDDGLDFLLEGLDDEAGSGGTGKRRRTEDDEWLASKRRRSGAGQVEAHESNTETEEEESGDEEIFDEDEQSGSEEGDTLDSLNDGKDDHLQPLRIHNLEDDDSFDDFSDDSSEALEEVQPRKVRENPYVAPVSGTNDPPAKYIPPSLRAPSTSDAESMARLRRQCQGLLNRLSEANLLTIMKDVEQLYQQNPRQYVTSTLIELLLGLLCDRTALNDTFLILHAGFIAAIYKVIGADFGAQLVERIVTEFDKFYKSSADGGGKEAANLMSLLSELYNFHVIGSNIVFDYIRLFLEELSEVNTELLLRIIRNSGPQLRSDDPSSLKDIVGLLQKAAAKAGEANLSVRTKFMMETISSLKNNRMKTGVAASAVNTEHTVRMRKTLGTLNTRAVMASEPLRIGLSDVRDSEKKGKWWLVGASWKNPSADQQPQTSETHSQKAENTTDELVNIDSGLPDLLQLAREQRMNTDIRRAIFVTIMSASDYKDAHLRLLKLKLKKSQELEIPRVLIHCAGVEQRYNPYYTLIARRFCSDRRLKMAFQFGLWELFKRMGERTDEDDPEEDEDGEADEMNMRRIVNLARMFGALIADGGLSIGVLKTLNFVYLQPKTKTFAEVLLTTVILQSQKRSSREKDTKALLDVFEKVNDVPQMARGLQYFLEKVVKKGDVAGSKSERETVRWGCSQAVDALTTTVASTVVEED</sequence>
<dbReference type="InterPro" id="IPR003891">
    <property type="entry name" value="Initiation_fac_eIF4g_MI"/>
</dbReference>
<feature type="compositionally biased region" description="Acidic residues" evidence="4">
    <location>
        <begin position="213"/>
        <end position="239"/>
    </location>
</feature>
<organism evidence="6 7">
    <name type="scientific">Coniosporium apollinis</name>
    <dbReference type="NCBI Taxonomy" id="61459"/>
    <lineage>
        <taxon>Eukaryota</taxon>
        <taxon>Fungi</taxon>
        <taxon>Dikarya</taxon>
        <taxon>Ascomycota</taxon>
        <taxon>Pezizomycotina</taxon>
        <taxon>Dothideomycetes</taxon>
        <taxon>Dothideomycetes incertae sedis</taxon>
        <taxon>Coniosporium</taxon>
    </lineage>
</organism>
<dbReference type="Proteomes" id="UP001172684">
    <property type="component" value="Unassembled WGS sequence"/>
</dbReference>
<dbReference type="PANTHER" id="PTHR18034">
    <property type="entry name" value="CELL CYCLE CONTROL PROTEIN CWF22-RELATED"/>
    <property type="match status" value="1"/>
</dbReference>
<proteinExistence type="inferred from homology"/>
<feature type="compositionally biased region" description="Basic and acidic residues" evidence="4">
    <location>
        <begin position="127"/>
        <end position="138"/>
    </location>
</feature>